<dbReference type="PROSITE" id="PS00380">
    <property type="entry name" value="RHODANESE_1"/>
    <property type="match status" value="1"/>
</dbReference>
<evidence type="ECO:0000259" key="1">
    <source>
        <dbReference type="PROSITE" id="PS50206"/>
    </source>
</evidence>
<protein>
    <submittedName>
        <fullName evidence="2">Sulfurtransferase</fullName>
    </submittedName>
</protein>
<dbReference type="PANTHER" id="PTHR43031:SF17">
    <property type="entry name" value="SULFURTRANSFERASE YTWF-RELATED"/>
    <property type="match status" value="1"/>
</dbReference>
<sequence length="108" mass="12315">MQVRVYTNVPAALGADFLKEKKDLVLLDVRQPEEYEAGHIPGAVLIPLGELESRIDELDKEKEYLVICRSGRRSVMACHLLNERGFDKLFNLQGGMLEWTAEVTRSQR</sequence>
<gene>
    <name evidence="2" type="ORF">EFBL_2810</name>
</gene>
<keyword evidence="3" id="KW-1185">Reference proteome</keyword>
<dbReference type="CDD" id="cd00158">
    <property type="entry name" value="RHOD"/>
    <property type="match status" value="1"/>
</dbReference>
<comment type="caution">
    <text evidence="2">The sequence shown here is derived from an EMBL/GenBank/DDBJ whole genome shotgun (WGS) entry which is preliminary data.</text>
</comment>
<dbReference type="Pfam" id="PF00581">
    <property type="entry name" value="Rhodanese"/>
    <property type="match status" value="1"/>
</dbReference>
<dbReference type="PROSITE" id="PS50206">
    <property type="entry name" value="RHODANESE_3"/>
    <property type="match status" value="1"/>
</dbReference>
<feature type="domain" description="Rhodanese" evidence="1">
    <location>
        <begin position="20"/>
        <end position="108"/>
    </location>
</feature>
<evidence type="ECO:0000313" key="3">
    <source>
        <dbReference type="Proteomes" id="UP000217785"/>
    </source>
</evidence>
<organism evidence="2 3">
    <name type="scientific">Effusibacillus lacus</name>
    <dbReference type="NCBI Taxonomy" id="1348429"/>
    <lineage>
        <taxon>Bacteria</taxon>
        <taxon>Bacillati</taxon>
        <taxon>Bacillota</taxon>
        <taxon>Bacilli</taxon>
        <taxon>Bacillales</taxon>
        <taxon>Alicyclobacillaceae</taxon>
        <taxon>Effusibacillus</taxon>
    </lineage>
</organism>
<dbReference type="InterPro" id="IPR050229">
    <property type="entry name" value="GlpE_sulfurtransferase"/>
</dbReference>
<reference evidence="3" key="1">
    <citation type="submission" date="2017-07" db="EMBL/GenBank/DDBJ databases">
        <title>Draft genome sequence of Effusibacillus lacus strain skLN1.</title>
        <authorList>
            <person name="Watanabe M."/>
            <person name="Kojima H."/>
            <person name="Fukui M."/>
        </authorList>
    </citation>
    <scope>NUCLEOTIDE SEQUENCE [LARGE SCALE GENOMIC DNA]</scope>
    <source>
        <strain evidence="3">skLN1</strain>
    </source>
</reference>
<dbReference type="AlphaFoldDB" id="A0A292YRV7"/>
<dbReference type="FunFam" id="3.40.250.10:FF:000049">
    <property type="entry name" value="Phage shock protein E"/>
    <property type="match status" value="1"/>
</dbReference>
<dbReference type="InterPro" id="IPR036873">
    <property type="entry name" value="Rhodanese-like_dom_sf"/>
</dbReference>
<dbReference type="EMBL" id="BDUF01000086">
    <property type="protein sequence ID" value="GAX91144.1"/>
    <property type="molecule type" value="Genomic_DNA"/>
</dbReference>
<dbReference type="SMART" id="SM00450">
    <property type="entry name" value="RHOD"/>
    <property type="match status" value="1"/>
</dbReference>
<keyword evidence="2" id="KW-0808">Transferase</keyword>
<dbReference type="GO" id="GO:0004792">
    <property type="term" value="F:thiosulfate-cyanide sulfurtransferase activity"/>
    <property type="evidence" value="ECO:0007669"/>
    <property type="project" value="InterPro"/>
</dbReference>
<proteinExistence type="predicted"/>
<name>A0A292YRV7_9BACL</name>
<dbReference type="InterPro" id="IPR001307">
    <property type="entry name" value="Thiosulphate_STrfase_CS"/>
</dbReference>
<dbReference type="SUPFAM" id="SSF52821">
    <property type="entry name" value="Rhodanese/Cell cycle control phosphatase"/>
    <property type="match status" value="1"/>
</dbReference>
<dbReference type="InterPro" id="IPR001763">
    <property type="entry name" value="Rhodanese-like_dom"/>
</dbReference>
<dbReference type="RefSeq" id="WP_096182881.1">
    <property type="nucleotide sequence ID" value="NZ_BDUF01000086.1"/>
</dbReference>
<dbReference type="Gene3D" id="3.40.250.10">
    <property type="entry name" value="Rhodanese-like domain"/>
    <property type="match status" value="1"/>
</dbReference>
<dbReference type="OrthoDB" id="9800872at2"/>
<accession>A0A292YRV7</accession>
<dbReference type="PANTHER" id="PTHR43031">
    <property type="entry name" value="FAD-DEPENDENT OXIDOREDUCTASE"/>
    <property type="match status" value="1"/>
</dbReference>
<dbReference type="Proteomes" id="UP000217785">
    <property type="component" value="Unassembled WGS sequence"/>
</dbReference>
<evidence type="ECO:0000313" key="2">
    <source>
        <dbReference type="EMBL" id="GAX91144.1"/>
    </source>
</evidence>